<dbReference type="EMBL" id="CP077076">
    <property type="protein sequence ID" value="QXH52901.1"/>
    <property type="molecule type" value="Genomic_DNA"/>
</dbReference>
<feature type="transmembrane region" description="Helical" evidence="1">
    <location>
        <begin position="81"/>
        <end position="98"/>
    </location>
</feature>
<proteinExistence type="predicted"/>
<protein>
    <recommendedName>
        <fullName evidence="4">EpsG family protein</fullName>
    </recommendedName>
</protein>
<dbReference type="Proteomes" id="UP001046350">
    <property type="component" value="Chromosome"/>
</dbReference>
<name>A0ABX8NAX7_9PSED</name>
<feature type="transmembrane region" description="Helical" evidence="1">
    <location>
        <begin position="105"/>
        <end position="124"/>
    </location>
</feature>
<keyword evidence="1" id="KW-0472">Membrane</keyword>
<keyword evidence="1" id="KW-0812">Transmembrane</keyword>
<feature type="transmembrane region" description="Helical" evidence="1">
    <location>
        <begin position="284"/>
        <end position="303"/>
    </location>
</feature>
<keyword evidence="3" id="KW-1185">Reference proteome</keyword>
<dbReference type="RefSeq" id="WP_217842323.1">
    <property type="nucleotide sequence ID" value="NZ_CP077076.1"/>
</dbReference>
<evidence type="ECO:0008006" key="4">
    <source>
        <dbReference type="Google" id="ProtNLM"/>
    </source>
</evidence>
<organism evidence="2 3">
    <name type="scientific">Pseudomonas fakonensis</name>
    <dbReference type="NCBI Taxonomy" id="2842355"/>
    <lineage>
        <taxon>Bacteria</taxon>
        <taxon>Pseudomonadati</taxon>
        <taxon>Pseudomonadota</taxon>
        <taxon>Gammaproteobacteria</taxon>
        <taxon>Pseudomonadales</taxon>
        <taxon>Pseudomonadaceae</taxon>
        <taxon>Pseudomonas</taxon>
    </lineage>
</organism>
<sequence>MRVSQHTLVAAFWALLLAGLGLVLMPYAVVGDQQHYAAFYNYLAGLPIADGLAFYKIKLGSSEPGYFFLVYLVCDWLPRELFVTILNAFLYYNCFLWLSRRQVAWILYPLLACNFYLLVLSFSAERLKLAIVILLMAYSLRGVLRYVLLAFSLMSHVQVVMLLVAAQAERMARAAGEALRGRMGGEWISLCLVLLGGALLLFLMRDHVLSKLAAYSGVWGGADSLIKPLIFMALAVYYSRQKWGEALLASLPLVVASYFVGSERVTIFSYFVFMYYAAPYRNGLNLGVIATSVFFAYGGIGFLSRMIMFGDGFAGGY</sequence>
<feature type="transmembrane region" description="Helical" evidence="1">
    <location>
        <begin position="144"/>
        <end position="166"/>
    </location>
</feature>
<reference evidence="2" key="1">
    <citation type="journal article" date="2021" name="Microorganisms">
        <title>The Ever-Expanding Pseudomonas Genus: Description of 43 New Species and Partition of the Pseudomonas putida Group.</title>
        <authorList>
            <person name="Girard L."/>
            <person name="Lood C."/>
            <person name="Hofte M."/>
            <person name="Vandamme P."/>
            <person name="Rokni-Zadeh H."/>
            <person name="van Noort V."/>
            <person name="Lavigne R."/>
            <person name="De Mot R."/>
        </authorList>
    </citation>
    <scope>NUCLEOTIDE SEQUENCE</scope>
    <source>
        <strain evidence="2">COW40</strain>
    </source>
</reference>
<feature type="transmembrane region" description="Helical" evidence="1">
    <location>
        <begin position="217"/>
        <end position="239"/>
    </location>
</feature>
<feature type="transmembrane region" description="Helical" evidence="1">
    <location>
        <begin position="187"/>
        <end position="205"/>
    </location>
</feature>
<feature type="transmembrane region" description="Helical" evidence="1">
    <location>
        <begin position="251"/>
        <end position="278"/>
    </location>
</feature>
<evidence type="ECO:0000256" key="1">
    <source>
        <dbReference type="SAM" id="Phobius"/>
    </source>
</evidence>
<keyword evidence="1" id="KW-1133">Transmembrane helix</keyword>
<evidence type="ECO:0000313" key="2">
    <source>
        <dbReference type="EMBL" id="QXH52901.1"/>
    </source>
</evidence>
<evidence type="ECO:0000313" key="3">
    <source>
        <dbReference type="Proteomes" id="UP001046350"/>
    </source>
</evidence>
<gene>
    <name evidence="2" type="ORF">KSS94_07150</name>
</gene>
<accession>A0ABX8NAX7</accession>